<feature type="domain" description="Disease resistance protein winged helix" evidence="9">
    <location>
        <begin position="467"/>
        <end position="538"/>
    </location>
</feature>
<keyword evidence="12" id="KW-1185">Reference proteome</keyword>
<dbReference type="GO" id="GO:0043531">
    <property type="term" value="F:ADP binding"/>
    <property type="evidence" value="ECO:0007669"/>
    <property type="project" value="InterPro"/>
</dbReference>
<dbReference type="SUPFAM" id="SSF52540">
    <property type="entry name" value="P-loop containing nucleoside triphosphate hydrolases"/>
    <property type="match status" value="1"/>
</dbReference>
<protein>
    <submittedName>
        <fullName evidence="11">Uncharacterized protein</fullName>
    </submittedName>
</protein>
<comment type="similarity">
    <text evidence="1">Belongs to the disease resistance NB-LRR family.</text>
</comment>
<evidence type="ECO:0000256" key="1">
    <source>
        <dbReference type="ARBA" id="ARBA00008894"/>
    </source>
</evidence>
<dbReference type="GO" id="GO:0002758">
    <property type="term" value="P:innate immune response-activating signaling pathway"/>
    <property type="evidence" value="ECO:0007669"/>
    <property type="project" value="UniProtKB-ARBA"/>
</dbReference>
<dbReference type="Pfam" id="PF23559">
    <property type="entry name" value="WHD_DRP"/>
    <property type="match status" value="1"/>
</dbReference>
<keyword evidence="5" id="KW-0611">Plant defense</keyword>
<evidence type="ECO:0000256" key="6">
    <source>
        <dbReference type="ARBA" id="ARBA00023054"/>
    </source>
</evidence>
<keyword evidence="6" id="KW-0175">Coiled coil</keyword>
<dbReference type="InterPro" id="IPR044974">
    <property type="entry name" value="Disease_R_plants"/>
</dbReference>
<dbReference type="InterPro" id="IPR038005">
    <property type="entry name" value="RX-like_CC"/>
</dbReference>
<dbReference type="InterPro" id="IPR041118">
    <property type="entry name" value="Rx_N"/>
</dbReference>
<evidence type="ECO:0000313" key="11">
    <source>
        <dbReference type="EMBL" id="EEC79848.1"/>
    </source>
</evidence>
<evidence type="ECO:0000259" key="8">
    <source>
        <dbReference type="Pfam" id="PF18052"/>
    </source>
</evidence>
<dbReference type="PANTHER" id="PTHR23155:SF1116">
    <property type="entry name" value="OS12G0273300 PROTEIN"/>
    <property type="match status" value="1"/>
</dbReference>
<dbReference type="Gene3D" id="3.40.50.300">
    <property type="entry name" value="P-loop containing nucleotide triphosphate hydrolases"/>
    <property type="match status" value="2"/>
</dbReference>
<evidence type="ECO:0000256" key="2">
    <source>
        <dbReference type="ARBA" id="ARBA00022614"/>
    </source>
</evidence>
<accession>B8B1J1</accession>
<dbReference type="InterPro" id="IPR055414">
    <property type="entry name" value="LRR_R13L4/SHOC2-like"/>
</dbReference>
<dbReference type="Gene3D" id="1.10.10.10">
    <property type="entry name" value="Winged helix-like DNA-binding domain superfamily/Winged helix DNA-binding domain"/>
    <property type="match status" value="1"/>
</dbReference>
<evidence type="ECO:0000259" key="10">
    <source>
        <dbReference type="Pfam" id="PF23598"/>
    </source>
</evidence>
<proteinExistence type="inferred from homology"/>
<dbReference type="CDD" id="cd14798">
    <property type="entry name" value="RX-CC_like"/>
    <property type="match status" value="1"/>
</dbReference>
<sequence>MISPLIRKLGDLLLAELGLDKRTRKGIESLQRELTMMHAAMHKVAEVPPEQLDPVVRVWARQVRELSYDMEDAVDTYMVRIGMEEDHIGHPAANLKNKVKKFVKKTSRLFRKGKDLRQIVGAVGEAQDLAKQWAELRQRYGSLELHGANAAGVSTINPRLTALYKDDRELIGIDATSNELIEMILASDGSENSLKTVSVVGMGGLGKTTLARAVYDRILRSHFDCGAFVSIGRNPDMNKVFKDMLYGLDKEKYGNIHNTTRDETQLIDQVRSFIKHKRYAAILFFFLSYRFTDLATNARSNQIDTYRYFIVIDDIWNEKIWEFVKCALPENNLGNRIVTTTRIVSVSDKCCATHHGIYKMKPLSSEDSETLFYKRIFTDGKECPQYLLRLSKDILKKCAGVPLAITSIASLLANKKVQSEEQWSTVLKSIGRGMTEGGTVDDMRKILSLSYHDLPSHLKACLLYMSVFPEDHNIRRDRLIWTWIAQGFVQCKEEENSLFELGECCLNELVNRSMVQLLYSYSGIKQTCRLHDIVLDLISSASTEENFVSTPDDVGQSTCLQSKVRRLSLLVQDCRVEHTSPLATIDLSHVRSFTGFRTAIKLIPSLSRFHVLRVLDLEDCVFRSSGRNLSHVSKLFHLRYLGLRCTQIGELPIGLGKLRFLQVLDLENAEITELPSDVTQLEQLRGLYVDFSTRLPKGMAHLKFVEALSRIDISQQHPSFVRVLRNMTGLRELKIRWVGSADNRTKYIQETLVESLSKLNKIQTLTILSNHQESLDVLGECWVVVAPPNLRRFELHGLGYFSRMPVWIKRDPLLLTELSVLSINFNRRLLQADDMQILSMLPVLAYLTICAPSERMLIGPGFRCLRRFHFWNITEDGVVVFGREAMPSVERIRFNASVRKMIDDGSYETGLGLGNLLSLKEADISLLWTKAKVQEVEQVEAALMRAIRDHPNQVTISINS</sequence>
<dbReference type="STRING" id="39946.B8B1J1"/>
<dbReference type="InterPro" id="IPR058922">
    <property type="entry name" value="WHD_DRP"/>
</dbReference>
<dbReference type="Gene3D" id="3.80.10.10">
    <property type="entry name" value="Ribonuclease Inhibitor"/>
    <property type="match status" value="1"/>
</dbReference>
<keyword evidence="3" id="KW-0677">Repeat</keyword>
<keyword evidence="4" id="KW-0547">Nucleotide-binding</keyword>
<dbReference type="HOGENOM" id="CLU_000837_25_0_1"/>
<feature type="domain" description="NB-ARC" evidence="7">
    <location>
        <begin position="181"/>
        <end position="282"/>
    </location>
</feature>
<evidence type="ECO:0000313" key="12">
    <source>
        <dbReference type="Proteomes" id="UP000007015"/>
    </source>
</evidence>
<dbReference type="InterPro" id="IPR042197">
    <property type="entry name" value="Apaf_helical"/>
</dbReference>
<dbReference type="Gene3D" id="1.20.5.4130">
    <property type="match status" value="1"/>
</dbReference>
<dbReference type="FunFam" id="1.10.10.10:FF:000322">
    <property type="entry name" value="Probable disease resistance protein At1g63360"/>
    <property type="match status" value="1"/>
</dbReference>
<evidence type="ECO:0000259" key="7">
    <source>
        <dbReference type="Pfam" id="PF00931"/>
    </source>
</evidence>
<dbReference type="Pfam" id="PF18052">
    <property type="entry name" value="Rx_N"/>
    <property type="match status" value="1"/>
</dbReference>
<dbReference type="InterPro" id="IPR032675">
    <property type="entry name" value="LRR_dom_sf"/>
</dbReference>
<dbReference type="Pfam" id="PF00931">
    <property type="entry name" value="NB-ARC"/>
    <property type="match status" value="2"/>
</dbReference>
<feature type="domain" description="Disease resistance R13L4/SHOC-2-like LRR" evidence="10">
    <location>
        <begin position="589"/>
        <end position="955"/>
    </location>
</feature>
<dbReference type="InterPro" id="IPR036388">
    <property type="entry name" value="WH-like_DNA-bd_sf"/>
</dbReference>
<evidence type="ECO:0000256" key="5">
    <source>
        <dbReference type="ARBA" id="ARBA00022821"/>
    </source>
</evidence>
<dbReference type="SUPFAM" id="SSF52058">
    <property type="entry name" value="L domain-like"/>
    <property type="match status" value="1"/>
</dbReference>
<evidence type="ECO:0000259" key="9">
    <source>
        <dbReference type="Pfam" id="PF23559"/>
    </source>
</evidence>
<dbReference type="PANTHER" id="PTHR23155">
    <property type="entry name" value="DISEASE RESISTANCE PROTEIN RP"/>
    <property type="match status" value="1"/>
</dbReference>
<dbReference type="GO" id="GO:0009626">
    <property type="term" value="P:plant-type hypersensitive response"/>
    <property type="evidence" value="ECO:0007669"/>
    <property type="project" value="UniProtKB-ARBA"/>
</dbReference>
<name>B8B1J1_ORYSI</name>
<dbReference type="InterPro" id="IPR027417">
    <property type="entry name" value="P-loop_NTPase"/>
</dbReference>
<dbReference type="EMBL" id="CM000131">
    <property type="protein sequence ID" value="EEC79848.1"/>
    <property type="molecule type" value="Genomic_DNA"/>
</dbReference>
<dbReference type="PRINTS" id="PR00364">
    <property type="entry name" value="DISEASERSIST"/>
</dbReference>
<gene>
    <name evidence="11" type="ORF">OsI_21327</name>
</gene>
<keyword evidence="2" id="KW-0433">Leucine-rich repeat</keyword>
<dbReference type="AlphaFoldDB" id="B8B1J1"/>
<dbReference type="OMA" id="IWTWIAQ"/>
<evidence type="ECO:0000256" key="4">
    <source>
        <dbReference type="ARBA" id="ARBA00022741"/>
    </source>
</evidence>
<feature type="domain" description="Disease resistance N-terminal" evidence="8">
    <location>
        <begin position="2"/>
        <end position="85"/>
    </location>
</feature>
<dbReference type="Gramene" id="BGIOSGA022156-TA">
    <property type="protein sequence ID" value="BGIOSGA022156-PA"/>
    <property type="gene ID" value="BGIOSGA022156"/>
</dbReference>
<organism evidence="11 12">
    <name type="scientific">Oryza sativa subsp. indica</name>
    <name type="common">Rice</name>
    <dbReference type="NCBI Taxonomy" id="39946"/>
    <lineage>
        <taxon>Eukaryota</taxon>
        <taxon>Viridiplantae</taxon>
        <taxon>Streptophyta</taxon>
        <taxon>Embryophyta</taxon>
        <taxon>Tracheophyta</taxon>
        <taxon>Spermatophyta</taxon>
        <taxon>Magnoliopsida</taxon>
        <taxon>Liliopsida</taxon>
        <taxon>Poales</taxon>
        <taxon>Poaceae</taxon>
        <taxon>BOP clade</taxon>
        <taxon>Oryzoideae</taxon>
        <taxon>Oryzeae</taxon>
        <taxon>Oryzinae</taxon>
        <taxon>Oryza</taxon>
        <taxon>Oryza sativa</taxon>
    </lineage>
</organism>
<dbReference type="GO" id="GO:0042742">
    <property type="term" value="P:defense response to bacterium"/>
    <property type="evidence" value="ECO:0007669"/>
    <property type="project" value="UniProtKB-ARBA"/>
</dbReference>
<dbReference type="Proteomes" id="UP000007015">
    <property type="component" value="Chromosome 6"/>
</dbReference>
<reference evidence="11 12" key="1">
    <citation type="journal article" date="2005" name="PLoS Biol.">
        <title>The genomes of Oryza sativa: a history of duplications.</title>
        <authorList>
            <person name="Yu J."/>
            <person name="Wang J."/>
            <person name="Lin W."/>
            <person name="Li S."/>
            <person name="Li H."/>
            <person name="Zhou J."/>
            <person name="Ni P."/>
            <person name="Dong W."/>
            <person name="Hu S."/>
            <person name="Zeng C."/>
            <person name="Zhang J."/>
            <person name="Zhang Y."/>
            <person name="Li R."/>
            <person name="Xu Z."/>
            <person name="Li S."/>
            <person name="Li X."/>
            <person name="Zheng H."/>
            <person name="Cong L."/>
            <person name="Lin L."/>
            <person name="Yin J."/>
            <person name="Geng J."/>
            <person name="Li G."/>
            <person name="Shi J."/>
            <person name="Liu J."/>
            <person name="Lv H."/>
            <person name="Li J."/>
            <person name="Wang J."/>
            <person name="Deng Y."/>
            <person name="Ran L."/>
            <person name="Shi X."/>
            <person name="Wang X."/>
            <person name="Wu Q."/>
            <person name="Li C."/>
            <person name="Ren X."/>
            <person name="Wang J."/>
            <person name="Wang X."/>
            <person name="Li D."/>
            <person name="Liu D."/>
            <person name="Zhang X."/>
            <person name="Ji Z."/>
            <person name="Zhao W."/>
            <person name="Sun Y."/>
            <person name="Zhang Z."/>
            <person name="Bao J."/>
            <person name="Han Y."/>
            <person name="Dong L."/>
            <person name="Ji J."/>
            <person name="Chen P."/>
            <person name="Wu S."/>
            <person name="Liu J."/>
            <person name="Xiao Y."/>
            <person name="Bu D."/>
            <person name="Tan J."/>
            <person name="Yang L."/>
            <person name="Ye C."/>
            <person name="Zhang J."/>
            <person name="Xu J."/>
            <person name="Zhou Y."/>
            <person name="Yu Y."/>
            <person name="Zhang B."/>
            <person name="Zhuang S."/>
            <person name="Wei H."/>
            <person name="Liu B."/>
            <person name="Lei M."/>
            <person name="Yu H."/>
            <person name="Li Y."/>
            <person name="Xu H."/>
            <person name="Wei S."/>
            <person name="He X."/>
            <person name="Fang L."/>
            <person name="Zhang Z."/>
            <person name="Zhang Y."/>
            <person name="Huang X."/>
            <person name="Su Z."/>
            <person name="Tong W."/>
            <person name="Li J."/>
            <person name="Tong Z."/>
            <person name="Li S."/>
            <person name="Ye J."/>
            <person name="Wang L."/>
            <person name="Fang L."/>
            <person name="Lei T."/>
            <person name="Chen C."/>
            <person name="Chen H."/>
            <person name="Xu Z."/>
            <person name="Li H."/>
            <person name="Huang H."/>
            <person name="Zhang F."/>
            <person name="Xu H."/>
            <person name="Li N."/>
            <person name="Zhao C."/>
            <person name="Li S."/>
            <person name="Dong L."/>
            <person name="Huang Y."/>
            <person name="Li L."/>
            <person name="Xi Y."/>
            <person name="Qi Q."/>
            <person name="Li W."/>
            <person name="Zhang B."/>
            <person name="Hu W."/>
            <person name="Zhang Y."/>
            <person name="Tian X."/>
            <person name="Jiao Y."/>
            <person name="Liang X."/>
            <person name="Jin J."/>
            <person name="Gao L."/>
            <person name="Zheng W."/>
            <person name="Hao B."/>
            <person name="Liu S."/>
            <person name="Wang W."/>
            <person name="Yuan L."/>
            <person name="Cao M."/>
            <person name="McDermott J."/>
            <person name="Samudrala R."/>
            <person name="Wang J."/>
            <person name="Wong G.K."/>
            <person name="Yang H."/>
        </authorList>
    </citation>
    <scope>NUCLEOTIDE SEQUENCE [LARGE SCALE GENOMIC DNA]</scope>
    <source>
        <strain evidence="12">cv. 93-11</strain>
    </source>
</reference>
<dbReference type="Pfam" id="PF23598">
    <property type="entry name" value="LRR_14"/>
    <property type="match status" value="1"/>
</dbReference>
<dbReference type="Gene3D" id="1.10.8.430">
    <property type="entry name" value="Helical domain of apoptotic protease-activating factors"/>
    <property type="match status" value="1"/>
</dbReference>
<dbReference type="InterPro" id="IPR002182">
    <property type="entry name" value="NB-ARC"/>
</dbReference>
<evidence type="ECO:0000256" key="3">
    <source>
        <dbReference type="ARBA" id="ARBA00022737"/>
    </source>
</evidence>
<feature type="domain" description="NB-ARC" evidence="7">
    <location>
        <begin position="303"/>
        <end position="378"/>
    </location>
</feature>